<keyword evidence="2 3" id="KW-0040">ANK repeat</keyword>
<dbReference type="PROSITE" id="PS50088">
    <property type="entry name" value="ANK_REPEAT"/>
    <property type="match status" value="7"/>
</dbReference>
<dbReference type="SMART" id="SM00248">
    <property type="entry name" value="ANK"/>
    <property type="match status" value="16"/>
</dbReference>
<gene>
    <name evidence="4" type="ORF">PMG11_11117</name>
</gene>
<dbReference type="Pfam" id="PF12796">
    <property type="entry name" value="Ank_2"/>
    <property type="match status" value="4"/>
</dbReference>
<keyword evidence="1" id="KW-0677">Repeat</keyword>
<dbReference type="InterPro" id="IPR002110">
    <property type="entry name" value="Ankyrin_rpt"/>
</dbReference>
<feature type="repeat" description="ANK" evidence="3">
    <location>
        <begin position="392"/>
        <end position="424"/>
    </location>
</feature>
<feature type="repeat" description="ANK" evidence="3">
    <location>
        <begin position="325"/>
        <end position="357"/>
    </location>
</feature>
<dbReference type="Proteomes" id="UP000042958">
    <property type="component" value="Unassembled WGS sequence"/>
</dbReference>
<evidence type="ECO:0000256" key="2">
    <source>
        <dbReference type="ARBA" id="ARBA00023043"/>
    </source>
</evidence>
<organism evidence="4 5">
    <name type="scientific">Penicillium brasilianum</name>
    <dbReference type="NCBI Taxonomy" id="104259"/>
    <lineage>
        <taxon>Eukaryota</taxon>
        <taxon>Fungi</taxon>
        <taxon>Dikarya</taxon>
        <taxon>Ascomycota</taxon>
        <taxon>Pezizomycotina</taxon>
        <taxon>Eurotiomycetes</taxon>
        <taxon>Eurotiomycetidae</taxon>
        <taxon>Eurotiales</taxon>
        <taxon>Aspergillaceae</taxon>
        <taxon>Penicillium</taxon>
    </lineage>
</organism>
<dbReference type="Gene3D" id="1.25.40.20">
    <property type="entry name" value="Ankyrin repeat-containing domain"/>
    <property type="match status" value="4"/>
</dbReference>
<dbReference type="PROSITE" id="PS50297">
    <property type="entry name" value="ANK_REP_REGION"/>
    <property type="match status" value="6"/>
</dbReference>
<evidence type="ECO:0000256" key="1">
    <source>
        <dbReference type="ARBA" id="ARBA00022737"/>
    </source>
</evidence>
<dbReference type="Pfam" id="PF00023">
    <property type="entry name" value="Ank"/>
    <property type="match status" value="2"/>
</dbReference>
<feature type="repeat" description="ANK" evidence="3">
    <location>
        <begin position="93"/>
        <end position="125"/>
    </location>
</feature>
<evidence type="ECO:0000256" key="3">
    <source>
        <dbReference type="PROSITE-ProRule" id="PRU00023"/>
    </source>
</evidence>
<dbReference type="PANTHER" id="PTHR24198:SF165">
    <property type="entry name" value="ANKYRIN REPEAT-CONTAINING PROTEIN-RELATED"/>
    <property type="match status" value="1"/>
</dbReference>
<protein>
    <submittedName>
        <fullName evidence="4">Uncharacterized protein</fullName>
    </submittedName>
</protein>
<feature type="repeat" description="ANK" evidence="3">
    <location>
        <begin position="459"/>
        <end position="491"/>
    </location>
</feature>
<feature type="repeat" description="ANK" evidence="3">
    <location>
        <begin position="259"/>
        <end position="291"/>
    </location>
</feature>
<accession>A0A0F7U2Y1</accession>
<dbReference type="AlphaFoldDB" id="A0A0F7U2Y1"/>
<dbReference type="InterPro" id="IPR036770">
    <property type="entry name" value="Ankyrin_rpt-contain_sf"/>
</dbReference>
<feature type="repeat" description="ANK" evidence="3">
    <location>
        <begin position="650"/>
        <end position="682"/>
    </location>
</feature>
<keyword evidence="5" id="KW-1185">Reference proteome</keyword>
<dbReference type="OrthoDB" id="194358at2759"/>
<dbReference type="PANTHER" id="PTHR24198">
    <property type="entry name" value="ANKYRIN REPEAT AND PROTEIN KINASE DOMAIN-CONTAINING PROTEIN"/>
    <property type="match status" value="1"/>
</dbReference>
<dbReference type="STRING" id="104259.A0A0F7U2Y1"/>
<evidence type="ECO:0000313" key="5">
    <source>
        <dbReference type="Proteomes" id="UP000042958"/>
    </source>
</evidence>
<sequence>MESILCDDDSSQEAIARARLQRDVLSTITSAKRRPKLLKRNIEKLKNYLRDPLLDINFQIDGMSPLAKATLEWRVLNELLQHEGINLNFCNSDGRTSIFFAVECRPTDSLRLLIDKGALLDWMDNEGRTSLSLAAELGHFDHVRILVASNADINLADSRGWTPLFWAVSRQHLETAKYLLSIGDVNSDHQDVSGRTPLSIAAETGSAESIWCLIHAKEKGRRLIGVERDLLLWAVFRRDMETVQLLLEADNSLANHRVKGRTPLSMAIELGDVGITKLLINAGADLQALDETRWPTLSKWLFETYFPPEDVLLEVENFSVNHHPTKRSPLLLAAEFAHVDILQVLLDASANVNSVDAKSWTALAWAVEKRHDAAVEVLLETPGISVDSRDATGRTPLMMAASLGEINILNQLLKSNAAIDSEDERKWTSLSWAVANNHKQTAELLLRVAGVCVDHQDAQGRTPFSLAAERGFTLIMQMLIENGADPHISDDEGHTGFWWFLRARYALFTSSSYRLSRPALGETVNPFSLQALVYNLPTPNKKDRSGRNWLSWAAEYGDDEVVRCFLRVEDKADRVDMNICDGTGDTFSRTPLIWALEGGSTTSVDLLKDGDTISLHLLVEGISPIEQDNVLGLVTSLLQAGYNPNQPDQKGKTPLHIACLKGSGELVSALIKANANLGARDHTGKIPLQYALKAQSKAVVDLLLNAPSSDLKPVQSREWFTMNELEPSWVQITRRIQNRGFHLELINELHCDWVPGAKEARLCICGNPTIWSLLPWRLGVHNKLNKEGYYWNYAHEDSGHRLVTYISLAIPYKQEKDDYPWGIAWTSMTTADGLASGFISMLPSGWVPNGPSDFFRLFLEALHHKWKATCSHANTRVEALRHDQVKKRGRSHGLVNELAKDALERADLRQCLQSHIEGLLTVVKTNSSLEEKHQLEGEISELDLEVTAKLDHMEQAVRDLLQIVSYLAEFSSRH</sequence>
<name>A0A0F7U2Y1_PENBI</name>
<reference evidence="5" key="1">
    <citation type="journal article" date="2015" name="Genome Announc.">
        <title>Draft genome sequence of the fungus Penicillium brasilianum MG11.</title>
        <authorList>
            <person name="Horn F."/>
            <person name="Linde J."/>
            <person name="Mattern D.J."/>
            <person name="Walther G."/>
            <person name="Guthke R."/>
            <person name="Brakhage A.A."/>
            <person name="Valiante V."/>
        </authorList>
    </citation>
    <scope>NUCLEOTIDE SEQUENCE [LARGE SCALE GENOMIC DNA]</scope>
    <source>
        <strain evidence="5">MG11</strain>
    </source>
</reference>
<dbReference type="SUPFAM" id="SSF48403">
    <property type="entry name" value="Ankyrin repeat"/>
    <property type="match status" value="3"/>
</dbReference>
<dbReference type="EMBL" id="CDHK01000019">
    <property type="protein sequence ID" value="CEJ62621.1"/>
    <property type="molecule type" value="Genomic_DNA"/>
</dbReference>
<proteinExistence type="predicted"/>
<evidence type="ECO:0000313" key="4">
    <source>
        <dbReference type="EMBL" id="CEJ62621.1"/>
    </source>
</evidence>
<feature type="repeat" description="ANK" evidence="3">
    <location>
        <begin position="126"/>
        <end position="158"/>
    </location>
</feature>